<proteinExistence type="predicted"/>
<dbReference type="SUPFAM" id="SSF53850">
    <property type="entry name" value="Periplasmic binding protein-like II"/>
    <property type="match status" value="1"/>
</dbReference>
<accession>A0A6J7J9A7</accession>
<organism evidence="1">
    <name type="scientific">freshwater metagenome</name>
    <dbReference type="NCBI Taxonomy" id="449393"/>
    <lineage>
        <taxon>unclassified sequences</taxon>
        <taxon>metagenomes</taxon>
        <taxon>ecological metagenomes</taxon>
    </lineage>
</organism>
<name>A0A6J7J9A7_9ZZZZ</name>
<reference evidence="1" key="1">
    <citation type="submission" date="2020-05" db="EMBL/GenBank/DDBJ databases">
        <authorList>
            <person name="Chiriac C."/>
            <person name="Salcher M."/>
            <person name="Ghai R."/>
            <person name="Kavagutti S V."/>
        </authorList>
    </citation>
    <scope>NUCLEOTIDE SEQUENCE</scope>
</reference>
<evidence type="ECO:0000313" key="1">
    <source>
        <dbReference type="EMBL" id="CAB4939297.1"/>
    </source>
</evidence>
<dbReference type="AlphaFoldDB" id="A0A6J7J9A7"/>
<dbReference type="Gene3D" id="3.40.190.10">
    <property type="entry name" value="Periplasmic binding protein-like II"/>
    <property type="match status" value="1"/>
</dbReference>
<dbReference type="EMBL" id="CAFBNG010000080">
    <property type="protein sequence ID" value="CAB4939297.1"/>
    <property type="molecule type" value="Genomic_DNA"/>
</dbReference>
<protein>
    <submittedName>
        <fullName evidence="1">Unannotated protein</fullName>
    </submittedName>
</protein>
<sequence length="441" mass="47143">MRNTLKKKYSLLALAAAAVVGGTLVTPMPAQAAIPSLLVWVDSPRLPGAQAYAKIMKGKVNVKVELHAQGDLLAKVQLFNRVKKGWPDVVFGPPNDVAVLKNPIIGNAREISSLLTKAEIANMGQLNNWCKSADGKYYCVKNDMAQSVLWYDTVLFKQFGYTVPKTMADLFKIGADLAANHPGYSLGALGDAAAYSSYFWPSQCPLNNEKSSTRVVINAKDPKCTRVTAALQPLIDKGVYSAGSAFAPEFVKGVGQAGKLVAHIGPSWFGEFVLRPASSYAIPAGRLSAAPMPTWDNETVAYSGEWGGGIYTISPHAKSPRAALDFALFMVGDKRNVVDVLNPDGSKGAPTFPAYLPGNALWKAKIDADTYYASSPYAAMAAQAGKVWTGVKPVRYDADGAWGTAFSPELAKSKNIQAALDAYAAYTSNLAQQLGYEISTK</sequence>
<gene>
    <name evidence="1" type="ORF">UFOPK3774_00543</name>
</gene>